<proteinExistence type="predicted"/>
<dbReference type="OrthoDB" id="4483748at2759"/>
<comment type="caution">
    <text evidence="2">The sequence shown here is derived from an EMBL/GenBank/DDBJ whole genome shotgun (WGS) entry which is preliminary data.</text>
</comment>
<feature type="region of interest" description="Disordered" evidence="1">
    <location>
        <begin position="84"/>
        <end position="158"/>
    </location>
</feature>
<feature type="compositionally biased region" description="Basic and acidic residues" evidence="1">
    <location>
        <begin position="99"/>
        <end position="116"/>
    </location>
</feature>
<reference evidence="2 3" key="1">
    <citation type="journal article" date="2016" name="Genome Biol. Evol.">
        <title>Draft genome sequence of an aflatoxigenic Aspergillus species, A. bombycis.</title>
        <authorList>
            <person name="Moore G.G."/>
            <person name="Mack B.M."/>
            <person name="Beltz S.B."/>
            <person name="Gilbert M.K."/>
        </authorList>
    </citation>
    <scope>NUCLEOTIDE SEQUENCE [LARGE SCALE GENOMIC DNA]</scope>
    <source>
        <strain evidence="3">NRRL 26010</strain>
    </source>
</reference>
<gene>
    <name evidence="2" type="ORF">ABOM_010022</name>
</gene>
<sequence>MARDGGVRPLSARHIIYREAIPYSHSKHRNGGAAMFAGNVGIFHWIVRSVKAYSIWYVKGKANMAAELNDRIRRPVPVRVYRVSTHRRRCRPRRRRGRQPREHASERNHTGPHELPLRPAHGSPELNYGDCGPYRRDVQDRPLRPAAGDKENIRPAPLANPAHLQTGVAYDRHDVSMRPVASTKMESGNLVEHVDNPASVYVQGSGAVDVQTTRSCHNCFTDTYTPSTHENLPSLSFNVSGDIVMTGESQAVVDDYCSELFTIV</sequence>
<accession>A0A1F7ZNM0</accession>
<keyword evidence="3" id="KW-1185">Reference proteome</keyword>
<organism evidence="2 3">
    <name type="scientific">Aspergillus bombycis</name>
    <dbReference type="NCBI Taxonomy" id="109264"/>
    <lineage>
        <taxon>Eukaryota</taxon>
        <taxon>Fungi</taxon>
        <taxon>Dikarya</taxon>
        <taxon>Ascomycota</taxon>
        <taxon>Pezizomycotina</taxon>
        <taxon>Eurotiomycetes</taxon>
        <taxon>Eurotiomycetidae</taxon>
        <taxon>Eurotiales</taxon>
        <taxon>Aspergillaceae</taxon>
        <taxon>Aspergillus</taxon>
    </lineage>
</organism>
<dbReference type="RefSeq" id="XP_022384606.1">
    <property type="nucleotide sequence ID" value="XM_022537150.1"/>
</dbReference>
<dbReference type="EMBL" id="LYCR01000127">
    <property type="protein sequence ID" value="OGM40889.1"/>
    <property type="molecule type" value="Genomic_DNA"/>
</dbReference>
<dbReference type="Proteomes" id="UP000179179">
    <property type="component" value="Unassembled WGS sequence"/>
</dbReference>
<dbReference type="AlphaFoldDB" id="A0A1F7ZNM0"/>
<evidence type="ECO:0000256" key="1">
    <source>
        <dbReference type="SAM" id="MobiDB-lite"/>
    </source>
</evidence>
<feature type="compositionally biased region" description="Basic and acidic residues" evidence="1">
    <location>
        <begin position="133"/>
        <end position="153"/>
    </location>
</feature>
<protein>
    <submittedName>
        <fullName evidence="2">Uncharacterized protein</fullName>
    </submittedName>
</protein>
<name>A0A1F7ZNM0_9EURO</name>
<evidence type="ECO:0000313" key="2">
    <source>
        <dbReference type="EMBL" id="OGM40889.1"/>
    </source>
</evidence>
<feature type="compositionally biased region" description="Basic residues" evidence="1">
    <location>
        <begin position="84"/>
        <end position="98"/>
    </location>
</feature>
<dbReference type="GeneID" id="34453412"/>
<evidence type="ECO:0000313" key="3">
    <source>
        <dbReference type="Proteomes" id="UP000179179"/>
    </source>
</evidence>